<name>A0A328F9V8_9BACT</name>
<dbReference type="AlphaFoldDB" id="A0A328F9V8"/>
<organism evidence="1 2">
    <name type="scientific">Desulfobacter hydrogenophilus</name>
    <dbReference type="NCBI Taxonomy" id="2291"/>
    <lineage>
        <taxon>Bacteria</taxon>
        <taxon>Pseudomonadati</taxon>
        <taxon>Thermodesulfobacteriota</taxon>
        <taxon>Desulfobacteria</taxon>
        <taxon>Desulfobacterales</taxon>
        <taxon>Desulfobacteraceae</taxon>
        <taxon>Desulfobacter</taxon>
    </lineage>
</organism>
<gene>
    <name evidence="1" type="ORF">DO021_20305</name>
</gene>
<proteinExistence type="predicted"/>
<dbReference type="EMBL" id="QLNI01000058">
    <property type="protein sequence ID" value="RAM00192.1"/>
    <property type="molecule type" value="Genomic_DNA"/>
</dbReference>
<evidence type="ECO:0000313" key="1">
    <source>
        <dbReference type="EMBL" id="RAM00192.1"/>
    </source>
</evidence>
<protein>
    <submittedName>
        <fullName evidence="1">Uncharacterized protein</fullName>
    </submittedName>
</protein>
<accession>A0A328F9V8</accession>
<dbReference type="Proteomes" id="UP000248798">
    <property type="component" value="Unassembled WGS sequence"/>
</dbReference>
<comment type="caution">
    <text evidence="1">The sequence shown here is derived from an EMBL/GenBank/DDBJ whole genome shotgun (WGS) entry which is preliminary data.</text>
</comment>
<evidence type="ECO:0000313" key="2">
    <source>
        <dbReference type="Proteomes" id="UP000248798"/>
    </source>
</evidence>
<sequence length="64" mass="7385">MAPKCCGAILKSFKLNNLDFFNLISFLIKFQQMQSVLIGLHILCFHKKICSAKINFINKTFFTL</sequence>
<reference evidence="1 2" key="1">
    <citation type="submission" date="2018-06" db="EMBL/GenBank/DDBJ databases">
        <title>Complete Genome Sequence of Desulfobacter hydrogenophilus (DSM3380).</title>
        <authorList>
            <person name="Marietou A."/>
            <person name="Schreiber L."/>
            <person name="Marshall I."/>
            <person name="Jorgensen B."/>
        </authorList>
    </citation>
    <scope>NUCLEOTIDE SEQUENCE [LARGE SCALE GENOMIC DNA]</scope>
    <source>
        <strain evidence="1 2">DSM 3380</strain>
    </source>
</reference>